<feature type="compositionally biased region" description="Acidic residues" evidence="1">
    <location>
        <begin position="23"/>
        <end position="34"/>
    </location>
</feature>
<organism evidence="2 3">
    <name type="scientific">Venturia nashicola</name>
    <dbReference type="NCBI Taxonomy" id="86259"/>
    <lineage>
        <taxon>Eukaryota</taxon>
        <taxon>Fungi</taxon>
        <taxon>Dikarya</taxon>
        <taxon>Ascomycota</taxon>
        <taxon>Pezizomycotina</taxon>
        <taxon>Dothideomycetes</taxon>
        <taxon>Pleosporomycetidae</taxon>
        <taxon>Venturiales</taxon>
        <taxon>Venturiaceae</taxon>
        <taxon>Venturia</taxon>
    </lineage>
</organism>
<sequence>MLLVRPARASPLRLAKPSQPAEEPAEGQAEEQAEEYNESLLLRLFNGQETASSRKVSRQRSASYQGLYLS</sequence>
<proteinExistence type="predicted"/>
<feature type="compositionally biased region" description="Polar residues" evidence="1">
    <location>
        <begin position="48"/>
        <end position="64"/>
    </location>
</feature>
<evidence type="ECO:0000313" key="2">
    <source>
        <dbReference type="EMBL" id="TID24200.1"/>
    </source>
</evidence>
<feature type="region of interest" description="Disordered" evidence="1">
    <location>
        <begin position="1"/>
        <end position="34"/>
    </location>
</feature>
<dbReference type="Proteomes" id="UP000298493">
    <property type="component" value="Unassembled WGS sequence"/>
</dbReference>
<dbReference type="EMBL" id="SNSC02000005">
    <property type="protein sequence ID" value="TID24200.1"/>
    <property type="molecule type" value="Genomic_DNA"/>
</dbReference>
<evidence type="ECO:0000256" key="1">
    <source>
        <dbReference type="SAM" id="MobiDB-lite"/>
    </source>
</evidence>
<dbReference type="AlphaFoldDB" id="A0A4Z1PL45"/>
<comment type="caution">
    <text evidence="2">The sequence shown here is derived from an EMBL/GenBank/DDBJ whole genome shotgun (WGS) entry which is preliminary data.</text>
</comment>
<feature type="region of interest" description="Disordered" evidence="1">
    <location>
        <begin position="48"/>
        <end position="70"/>
    </location>
</feature>
<keyword evidence="3" id="KW-1185">Reference proteome</keyword>
<protein>
    <submittedName>
        <fullName evidence="2">Uncharacterized protein</fullName>
    </submittedName>
</protein>
<evidence type="ECO:0000313" key="3">
    <source>
        <dbReference type="Proteomes" id="UP000298493"/>
    </source>
</evidence>
<reference evidence="2 3" key="1">
    <citation type="submission" date="2019-04" db="EMBL/GenBank/DDBJ databases">
        <title>High contiguity whole genome sequence and gene annotation resource for two Venturia nashicola isolates.</title>
        <authorList>
            <person name="Prokchorchik M."/>
            <person name="Won K."/>
            <person name="Lee Y."/>
            <person name="Choi E.D."/>
            <person name="Segonzac C."/>
            <person name="Sohn K.H."/>
        </authorList>
    </citation>
    <scope>NUCLEOTIDE SEQUENCE [LARGE SCALE GENOMIC DNA]</scope>
    <source>
        <strain evidence="2 3">PRI2</strain>
    </source>
</reference>
<gene>
    <name evidence="2" type="ORF">E6O75_ATG02565</name>
</gene>
<accession>A0A4Z1PL45</accession>
<name>A0A4Z1PL45_9PEZI</name>